<dbReference type="PANTHER" id="PTHR37471:SF1">
    <property type="entry name" value="AB HYDROLASE-1 DOMAIN-CONTAINING PROTEIN"/>
    <property type="match status" value="1"/>
</dbReference>
<evidence type="ECO:0000259" key="2">
    <source>
        <dbReference type="Pfam" id="PF12697"/>
    </source>
</evidence>
<dbReference type="InterPro" id="IPR000073">
    <property type="entry name" value="AB_hydrolase_1"/>
</dbReference>
<dbReference type="AlphaFoldDB" id="K5WPD0"/>
<dbReference type="GeneID" id="18908764"/>
<feature type="transmembrane region" description="Helical" evidence="1">
    <location>
        <begin position="44"/>
        <end position="62"/>
    </location>
</feature>
<reference evidence="3 4" key="1">
    <citation type="journal article" date="2012" name="BMC Genomics">
        <title>Comparative genomics of the white-rot fungi, Phanerochaete carnosa and P. chrysosporium, to elucidate the genetic basis of the distinct wood types they colonize.</title>
        <authorList>
            <person name="Suzuki H."/>
            <person name="MacDonald J."/>
            <person name="Syed K."/>
            <person name="Salamov A."/>
            <person name="Hori C."/>
            <person name="Aerts A."/>
            <person name="Henrissat B."/>
            <person name="Wiebenga A."/>
            <person name="vanKuyk P.A."/>
            <person name="Barry K."/>
            <person name="Lindquist E."/>
            <person name="LaButti K."/>
            <person name="Lapidus A."/>
            <person name="Lucas S."/>
            <person name="Coutinho P."/>
            <person name="Gong Y."/>
            <person name="Samejima M."/>
            <person name="Mahadevan R."/>
            <person name="Abou-Zaid M."/>
            <person name="de Vries R.P."/>
            <person name="Igarashi K."/>
            <person name="Yadav J.S."/>
            <person name="Grigoriev I.V."/>
            <person name="Master E.R."/>
        </authorList>
    </citation>
    <scope>NUCLEOTIDE SEQUENCE [LARGE SCALE GENOMIC DNA]</scope>
    <source>
        <strain evidence="3 4">HHB-10118-sp</strain>
    </source>
</reference>
<dbReference type="Proteomes" id="UP000008370">
    <property type="component" value="Unassembled WGS sequence"/>
</dbReference>
<dbReference type="Gene3D" id="3.40.50.1820">
    <property type="entry name" value="alpha/beta hydrolase"/>
    <property type="match status" value="1"/>
</dbReference>
<name>K5WPD0_PHACS</name>
<feature type="domain" description="AB hydrolase-1" evidence="2">
    <location>
        <begin position="246"/>
        <end position="423"/>
    </location>
</feature>
<keyword evidence="1" id="KW-1133">Transmembrane helix</keyword>
<dbReference type="InParanoid" id="K5WPD0"/>
<feature type="transmembrane region" description="Helical" evidence="1">
    <location>
        <begin position="180"/>
        <end position="199"/>
    </location>
</feature>
<dbReference type="Pfam" id="PF12697">
    <property type="entry name" value="Abhydrolase_6"/>
    <property type="match status" value="1"/>
</dbReference>
<keyword evidence="1" id="KW-0812">Transmembrane</keyword>
<protein>
    <recommendedName>
        <fullName evidence="2">AB hydrolase-1 domain-containing protein</fullName>
    </recommendedName>
</protein>
<dbReference type="SUPFAM" id="SSF53474">
    <property type="entry name" value="alpha/beta-Hydrolases"/>
    <property type="match status" value="1"/>
</dbReference>
<sequence length="489" mass="57221">MIGHSIPEYIFIRLCIVCLRLVAPLSIAYVAASCYTGRWVYSYWLSNYACTEAFFYLFVYVPRGYWLQKTAKHPEPLTREERQALFAKCFACVRDTDLATGWFYFPPLRAIRRENVIEWILWAFFSSTRDQLVEEWWAEIEDYIRALETLLGRNIEPGRNEEIKCMKVSLDPVYALHRPMIWYSIVFIVDIYTSLYLAHHDFKHYTLHRWFCYFPTRIFNALWSRSPHPELCYWYRPHRSKTKKPIIFFHGIGIGLWPYASFLRELAAQDPDVGILAFEILSVSMRISPPPLPRPAMLNAIKLVLAFHNINSFVVCGHSYGTVVSTHIMRSPEISKRVTAWLLVDPIPFLLHQPAVAYNFVYRPPKTANEWQLWYFASRDPDIARTLARHFFWAENILWREDIVGRRVGVVLSGRDQVVNAGEVRRYLTQGADPEFCWVSEDSMLEVLWYPNLDHSKVFDTHRDRKPMVEMMGRFVAGSAPGPGPEPAN</sequence>
<dbReference type="RefSeq" id="XP_007398559.1">
    <property type="nucleotide sequence ID" value="XM_007398497.1"/>
</dbReference>
<keyword evidence="1" id="KW-0472">Membrane</keyword>
<dbReference type="HOGENOM" id="CLU_027502_2_0_1"/>
<keyword evidence="4" id="KW-1185">Reference proteome</keyword>
<evidence type="ECO:0000313" key="4">
    <source>
        <dbReference type="Proteomes" id="UP000008370"/>
    </source>
</evidence>
<dbReference type="PANTHER" id="PTHR37471">
    <property type="entry name" value="UNNAMED PRODUCT"/>
    <property type="match status" value="1"/>
</dbReference>
<dbReference type="OrthoDB" id="6431331at2759"/>
<organism evidence="3 4">
    <name type="scientific">Phanerochaete carnosa (strain HHB-10118-sp)</name>
    <name type="common">White-rot fungus</name>
    <name type="synonym">Peniophora carnosa</name>
    <dbReference type="NCBI Taxonomy" id="650164"/>
    <lineage>
        <taxon>Eukaryota</taxon>
        <taxon>Fungi</taxon>
        <taxon>Dikarya</taxon>
        <taxon>Basidiomycota</taxon>
        <taxon>Agaricomycotina</taxon>
        <taxon>Agaricomycetes</taxon>
        <taxon>Polyporales</taxon>
        <taxon>Phanerochaetaceae</taxon>
        <taxon>Phanerochaete</taxon>
    </lineage>
</organism>
<accession>K5WPD0</accession>
<dbReference type="InterPro" id="IPR029058">
    <property type="entry name" value="AB_hydrolase_fold"/>
</dbReference>
<evidence type="ECO:0000256" key="1">
    <source>
        <dbReference type="SAM" id="Phobius"/>
    </source>
</evidence>
<dbReference type="KEGG" id="pco:PHACADRAFT_148672"/>
<proteinExistence type="predicted"/>
<evidence type="ECO:0000313" key="3">
    <source>
        <dbReference type="EMBL" id="EKM52202.1"/>
    </source>
</evidence>
<gene>
    <name evidence="3" type="ORF">PHACADRAFT_148672</name>
</gene>
<dbReference type="EMBL" id="JH930475">
    <property type="protein sequence ID" value="EKM52202.1"/>
    <property type="molecule type" value="Genomic_DNA"/>
</dbReference>
<feature type="transmembrane region" description="Helical" evidence="1">
    <location>
        <begin position="12"/>
        <end position="32"/>
    </location>
</feature>